<sequence length="160" mass="17414">MLPEHADEVLAIFQAGIDSGNATFETTCPAWEKFSAGKLADHRFVARDADRVLGWAALSPISDRPVYAGVAEVSIYIHPEAQGRGAGRALLGALIDSSERGGLWTLQAGIFPENAASIRLHESLGFRLVGVREHLGRHDFGGRSVWRDVVLLERRSDIVV</sequence>
<evidence type="ECO:0000256" key="1">
    <source>
        <dbReference type="ARBA" id="ARBA00022679"/>
    </source>
</evidence>
<feature type="domain" description="N-acetyltransferase" evidence="3">
    <location>
        <begin position="1"/>
        <end position="153"/>
    </location>
</feature>
<dbReference type="Gene3D" id="3.40.630.30">
    <property type="match status" value="1"/>
</dbReference>
<evidence type="ECO:0000256" key="2">
    <source>
        <dbReference type="ARBA" id="ARBA00023315"/>
    </source>
</evidence>
<evidence type="ECO:0000313" key="4">
    <source>
        <dbReference type="EMBL" id="KAB2349791.1"/>
    </source>
</evidence>
<dbReference type="SUPFAM" id="SSF55729">
    <property type="entry name" value="Acyl-CoA N-acyltransferases (Nat)"/>
    <property type="match status" value="1"/>
</dbReference>
<dbReference type="OrthoDB" id="3173333at2"/>
<keyword evidence="2" id="KW-0012">Acyltransferase</keyword>
<reference evidence="4 5" key="1">
    <citation type="submission" date="2019-09" db="EMBL/GenBank/DDBJ databases">
        <title>Actinomadura physcomitrii sp. nov., a novel actinomycete isolated from moss [Physcomitrium sphaericum (Ludw) Fuernr].</title>
        <authorList>
            <person name="Zhuang X."/>
            <person name="Liu C."/>
        </authorList>
    </citation>
    <scope>NUCLEOTIDE SEQUENCE [LARGE SCALE GENOMIC DNA]</scope>
    <source>
        <strain evidence="4 5">HMC1</strain>
    </source>
</reference>
<dbReference type="Pfam" id="PF00583">
    <property type="entry name" value="Acetyltransf_1"/>
    <property type="match status" value="1"/>
</dbReference>
<keyword evidence="5" id="KW-1185">Reference proteome</keyword>
<dbReference type="PROSITE" id="PS51186">
    <property type="entry name" value="GNAT"/>
    <property type="match status" value="1"/>
</dbReference>
<dbReference type="GO" id="GO:0016747">
    <property type="term" value="F:acyltransferase activity, transferring groups other than amino-acyl groups"/>
    <property type="evidence" value="ECO:0007669"/>
    <property type="project" value="InterPro"/>
</dbReference>
<dbReference type="InterPro" id="IPR000182">
    <property type="entry name" value="GNAT_dom"/>
</dbReference>
<keyword evidence="1 4" id="KW-0808">Transferase</keyword>
<dbReference type="EMBL" id="WBMT01000005">
    <property type="protein sequence ID" value="KAB2349791.1"/>
    <property type="molecule type" value="Genomic_DNA"/>
</dbReference>
<dbReference type="InterPro" id="IPR016181">
    <property type="entry name" value="Acyl_CoA_acyltransferase"/>
</dbReference>
<evidence type="ECO:0000313" key="5">
    <source>
        <dbReference type="Proteomes" id="UP000468735"/>
    </source>
</evidence>
<dbReference type="Proteomes" id="UP000468735">
    <property type="component" value="Unassembled WGS sequence"/>
</dbReference>
<accession>A0A6H9Z4R0</accession>
<protein>
    <submittedName>
        <fullName evidence="4">N-acetyltransferase</fullName>
    </submittedName>
</protein>
<comment type="caution">
    <text evidence="4">The sequence shown here is derived from an EMBL/GenBank/DDBJ whole genome shotgun (WGS) entry which is preliminary data.</text>
</comment>
<dbReference type="PANTHER" id="PTHR43072">
    <property type="entry name" value="N-ACETYLTRANSFERASE"/>
    <property type="match status" value="1"/>
</dbReference>
<proteinExistence type="predicted"/>
<dbReference type="CDD" id="cd04301">
    <property type="entry name" value="NAT_SF"/>
    <property type="match status" value="1"/>
</dbReference>
<organism evidence="4 5">
    <name type="scientific">Actinomadura rudentiformis</name>
    <dbReference type="NCBI Taxonomy" id="359158"/>
    <lineage>
        <taxon>Bacteria</taxon>
        <taxon>Bacillati</taxon>
        <taxon>Actinomycetota</taxon>
        <taxon>Actinomycetes</taxon>
        <taxon>Streptosporangiales</taxon>
        <taxon>Thermomonosporaceae</taxon>
        <taxon>Actinomadura</taxon>
    </lineage>
</organism>
<name>A0A6H9Z4R0_9ACTN</name>
<evidence type="ECO:0000259" key="3">
    <source>
        <dbReference type="PROSITE" id="PS51186"/>
    </source>
</evidence>
<gene>
    <name evidence="4" type="ORF">F8566_12710</name>
</gene>
<dbReference type="PANTHER" id="PTHR43072:SF23">
    <property type="entry name" value="UPF0039 PROTEIN C11D3.02C"/>
    <property type="match status" value="1"/>
</dbReference>
<dbReference type="AlphaFoldDB" id="A0A6H9Z4R0"/>